<sequence>MIVLVLALKRYNSTLKELQPAFSAMERFTTGSRQSRSRRSGLDRNSGSEPDEPKFVPPERPAKRASLITVLSFLRIRIIVARVMTRIEGGVLETDDIVDDVHAVRPGPPETTHALVPVANIALGLVAGLDIDQMTCTPAAGVYVMKKVPQRPEKGHTYNCAPPKNEANHYPRTSPDYMNTEGLEAVHRILPCQLCFIREVLRGNSGYHKALPEPRSIGCDVLSRKAINVESFQGCSSEVAPEYSL</sequence>
<feature type="region of interest" description="Disordered" evidence="1">
    <location>
        <begin position="27"/>
        <end position="59"/>
    </location>
</feature>
<dbReference type="Proteomes" id="UP000015241">
    <property type="component" value="Unassembled WGS sequence"/>
</dbReference>
<accession>S8E319</accession>
<gene>
    <name evidence="2" type="ORF">FOMPIDRAFT_1017059</name>
</gene>
<organism evidence="2 3">
    <name type="scientific">Fomitopsis schrenkii</name>
    <name type="common">Brown rot fungus</name>
    <dbReference type="NCBI Taxonomy" id="2126942"/>
    <lineage>
        <taxon>Eukaryota</taxon>
        <taxon>Fungi</taxon>
        <taxon>Dikarya</taxon>
        <taxon>Basidiomycota</taxon>
        <taxon>Agaricomycotina</taxon>
        <taxon>Agaricomycetes</taxon>
        <taxon>Polyporales</taxon>
        <taxon>Fomitopsis</taxon>
    </lineage>
</organism>
<dbReference type="HOGENOM" id="CLU_1133613_0_0_1"/>
<protein>
    <submittedName>
        <fullName evidence="2">Uncharacterized protein</fullName>
    </submittedName>
</protein>
<reference evidence="2 3" key="1">
    <citation type="journal article" date="2012" name="Science">
        <title>The Paleozoic origin of enzymatic lignin decomposition reconstructed from 31 fungal genomes.</title>
        <authorList>
            <person name="Floudas D."/>
            <person name="Binder M."/>
            <person name="Riley R."/>
            <person name="Barry K."/>
            <person name="Blanchette R.A."/>
            <person name="Henrissat B."/>
            <person name="Martinez A.T."/>
            <person name="Otillar R."/>
            <person name="Spatafora J.W."/>
            <person name="Yadav J.S."/>
            <person name="Aerts A."/>
            <person name="Benoit I."/>
            <person name="Boyd A."/>
            <person name="Carlson A."/>
            <person name="Copeland A."/>
            <person name="Coutinho P.M."/>
            <person name="de Vries R.P."/>
            <person name="Ferreira P."/>
            <person name="Findley K."/>
            <person name="Foster B."/>
            <person name="Gaskell J."/>
            <person name="Glotzer D."/>
            <person name="Gorecki P."/>
            <person name="Heitman J."/>
            <person name="Hesse C."/>
            <person name="Hori C."/>
            <person name="Igarashi K."/>
            <person name="Jurgens J.A."/>
            <person name="Kallen N."/>
            <person name="Kersten P."/>
            <person name="Kohler A."/>
            <person name="Kuees U."/>
            <person name="Kumar T.K.A."/>
            <person name="Kuo A."/>
            <person name="LaButti K."/>
            <person name="Larrondo L.F."/>
            <person name="Lindquist E."/>
            <person name="Ling A."/>
            <person name="Lombard V."/>
            <person name="Lucas S."/>
            <person name="Lundell T."/>
            <person name="Martin R."/>
            <person name="McLaughlin D.J."/>
            <person name="Morgenstern I."/>
            <person name="Morin E."/>
            <person name="Murat C."/>
            <person name="Nagy L.G."/>
            <person name="Nolan M."/>
            <person name="Ohm R.A."/>
            <person name="Patyshakuliyeva A."/>
            <person name="Rokas A."/>
            <person name="Ruiz-Duenas F.J."/>
            <person name="Sabat G."/>
            <person name="Salamov A."/>
            <person name="Samejima M."/>
            <person name="Schmutz J."/>
            <person name="Slot J.C."/>
            <person name="St John F."/>
            <person name="Stenlid J."/>
            <person name="Sun H."/>
            <person name="Sun S."/>
            <person name="Syed K."/>
            <person name="Tsang A."/>
            <person name="Wiebenga A."/>
            <person name="Young D."/>
            <person name="Pisabarro A."/>
            <person name="Eastwood D.C."/>
            <person name="Martin F."/>
            <person name="Cullen D."/>
            <person name="Grigoriev I.V."/>
            <person name="Hibbett D.S."/>
        </authorList>
    </citation>
    <scope>NUCLEOTIDE SEQUENCE</scope>
    <source>
        <strain evidence="3">FP-58527</strain>
    </source>
</reference>
<dbReference type="AlphaFoldDB" id="S8E319"/>
<evidence type="ECO:0000313" key="2">
    <source>
        <dbReference type="EMBL" id="EPS99556.1"/>
    </source>
</evidence>
<evidence type="ECO:0000313" key="3">
    <source>
        <dbReference type="Proteomes" id="UP000015241"/>
    </source>
</evidence>
<evidence type="ECO:0000256" key="1">
    <source>
        <dbReference type="SAM" id="MobiDB-lite"/>
    </source>
</evidence>
<dbReference type="EMBL" id="KE504156">
    <property type="protein sequence ID" value="EPS99556.1"/>
    <property type="molecule type" value="Genomic_DNA"/>
</dbReference>
<proteinExistence type="predicted"/>
<keyword evidence="3" id="KW-1185">Reference proteome</keyword>
<dbReference type="InParanoid" id="S8E319"/>
<name>S8E319_FOMSC</name>